<dbReference type="EC" id="2.7.4.16" evidence="2"/>
<dbReference type="SUPFAM" id="SSF55326">
    <property type="entry name" value="PurM N-terminal domain-like"/>
    <property type="match status" value="1"/>
</dbReference>
<feature type="binding site" evidence="2">
    <location>
        <position position="45"/>
    </location>
    <ligand>
        <name>Mg(2+)</name>
        <dbReference type="ChEBI" id="CHEBI:18420"/>
        <label>2</label>
    </ligand>
</feature>
<dbReference type="InterPro" id="IPR016188">
    <property type="entry name" value="PurM-like_N"/>
</dbReference>
<keyword evidence="1 2" id="KW-0784">Thiamine biosynthesis</keyword>
<feature type="binding site" evidence="2">
    <location>
        <position position="207"/>
    </location>
    <ligand>
        <name>Mg(2+)</name>
        <dbReference type="ChEBI" id="CHEBI:18420"/>
        <label>3</label>
    </ligand>
</feature>
<feature type="binding site" evidence="2">
    <location>
        <begin position="119"/>
        <end position="120"/>
    </location>
    <ligand>
        <name>ATP</name>
        <dbReference type="ChEBI" id="CHEBI:30616"/>
    </ligand>
</feature>
<keyword evidence="2" id="KW-0547">Nucleotide-binding</keyword>
<proteinExistence type="inferred from homology"/>
<feature type="binding site" evidence="2">
    <location>
        <position position="44"/>
    </location>
    <ligand>
        <name>Mg(2+)</name>
        <dbReference type="ChEBI" id="CHEBI:18420"/>
        <label>1</label>
    </ligand>
</feature>
<feature type="binding site" evidence="2">
    <location>
        <position position="43"/>
    </location>
    <ligand>
        <name>Mg(2+)</name>
        <dbReference type="ChEBI" id="CHEBI:18420"/>
        <label>4</label>
    </ligand>
</feature>
<organism evidence="5 6">
    <name type="scientific">Salinisphaera hydrothermalis (strain C41B8)</name>
    <dbReference type="NCBI Taxonomy" id="1304275"/>
    <lineage>
        <taxon>Bacteria</taxon>
        <taxon>Pseudomonadati</taxon>
        <taxon>Pseudomonadota</taxon>
        <taxon>Gammaproteobacteria</taxon>
        <taxon>Salinisphaerales</taxon>
        <taxon>Salinisphaeraceae</taxon>
        <taxon>Salinisphaera</taxon>
    </lineage>
</organism>
<feature type="domain" description="PurM-like N-terminal" evidence="3">
    <location>
        <begin position="26"/>
        <end position="137"/>
    </location>
</feature>
<dbReference type="Gene3D" id="3.90.650.10">
    <property type="entry name" value="PurM-like C-terminal domain"/>
    <property type="match status" value="1"/>
</dbReference>
<evidence type="ECO:0000256" key="1">
    <source>
        <dbReference type="ARBA" id="ARBA00022977"/>
    </source>
</evidence>
<feature type="binding site" evidence="2">
    <location>
        <position position="315"/>
    </location>
    <ligand>
        <name>substrate</name>
    </ligand>
</feature>
<keyword evidence="2" id="KW-0067">ATP-binding</keyword>
<dbReference type="GO" id="GO:0005524">
    <property type="term" value="F:ATP binding"/>
    <property type="evidence" value="ECO:0007669"/>
    <property type="project" value="UniProtKB-UniRule"/>
</dbReference>
<keyword evidence="2" id="KW-0479">Metal-binding</keyword>
<dbReference type="InterPro" id="IPR036921">
    <property type="entry name" value="PurM-like_N_sf"/>
</dbReference>
<feature type="binding site" evidence="2">
    <location>
        <position position="28"/>
    </location>
    <ligand>
        <name>Mg(2+)</name>
        <dbReference type="ChEBI" id="CHEBI:18420"/>
        <label>4</label>
    </ligand>
</feature>
<gene>
    <name evidence="2" type="primary">thiL</name>
    <name evidence="5" type="ORF">C41B8_07597</name>
</gene>
<feature type="binding site" evidence="2">
    <location>
        <position position="210"/>
    </location>
    <ligand>
        <name>Mg(2+)</name>
        <dbReference type="ChEBI" id="CHEBI:18420"/>
        <label>5</label>
    </ligand>
</feature>
<dbReference type="PANTHER" id="PTHR30270:SF0">
    <property type="entry name" value="THIAMINE-MONOPHOSPHATE KINASE"/>
    <property type="match status" value="1"/>
</dbReference>
<dbReference type="RefSeq" id="WP_037336291.1">
    <property type="nucleotide sequence ID" value="NZ_APNK01000008.1"/>
</dbReference>
<dbReference type="GO" id="GO:0009228">
    <property type="term" value="P:thiamine biosynthetic process"/>
    <property type="evidence" value="ECO:0007669"/>
    <property type="project" value="UniProtKB-KW"/>
</dbReference>
<feature type="binding site" evidence="2">
    <location>
        <position position="52"/>
    </location>
    <ligand>
        <name>substrate</name>
    </ligand>
</feature>
<comment type="miscellaneous">
    <text evidence="2">Reaction mechanism of ThiL seems to utilize a direct, inline transfer of the gamma-phosphate of ATP to TMP rather than a phosphorylated enzyme intermediate.</text>
</comment>
<keyword evidence="2" id="KW-0460">Magnesium</keyword>
<dbReference type="HAMAP" id="MF_02128">
    <property type="entry name" value="TMP_kinase"/>
    <property type="match status" value="1"/>
</dbReference>
<comment type="catalytic activity">
    <reaction evidence="2">
        <text>thiamine phosphate + ATP = thiamine diphosphate + ADP</text>
        <dbReference type="Rhea" id="RHEA:15913"/>
        <dbReference type="ChEBI" id="CHEBI:30616"/>
        <dbReference type="ChEBI" id="CHEBI:37575"/>
        <dbReference type="ChEBI" id="CHEBI:58937"/>
        <dbReference type="ChEBI" id="CHEBI:456216"/>
        <dbReference type="EC" id="2.7.4.16"/>
    </reaction>
</comment>
<dbReference type="InterPro" id="IPR036676">
    <property type="entry name" value="PurM-like_C_sf"/>
</dbReference>
<dbReference type="NCBIfam" id="TIGR01379">
    <property type="entry name" value="thiL"/>
    <property type="match status" value="1"/>
</dbReference>
<dbReference type="OrthoDB" id="9802811at2"/>
<evidence type="ECO:0000259" key="3">
    <source>
        <dbReference type="Pfam" id="PF00586"/>
    </source>
</evidence>
<comment type="caution">
    <text evidence="5">The sequence shown here is derived from an EMBL/GenBank/DDBJ whole genome shotgun (WGS) entry which is preliminary data.</text>
</comment>
<feature type="binding site" evidence="2">
    <location>
        <position position="73"/>
    </location>
    <ligand>
        <name>Mg(2+)</name>
        <dbReference type="ChEBI" id="CHEBI:18420"/>
        <label>3</label>
    </ligand>
</feature>
<accession>A0A084IMF9</accession>
<feature type="binding site" evidence="2">
    <location>
        <position position="45"/>
    </location>
    <ligand>
        <name>Mg(2+)</name>
        <dbReference type="ChEBI" id="CHEBI:18420"/>
        <label>1</label>
    </ligand>
</feature>
<keyword evidence="2 5" id="KW-0418">Kinase</keyword>
<dbReference type="InterPro" id="IPR006283">
    <property type="entry name" value="ThiL-like"/>
</dbReference>
<evidence type="ECO:0000256" key="2">
    <source>
        <dbReference type="HAMAP-Rule" id="MF_02128"/>
    </source>
</evidence>
<dbReference type="AlphaFoldDB" id="A0A084IMF9"/>
<dbReference type="Gene3D" id="3.30.1330.10">
    <property type="entry name" value="PurM-like, N-terminal domain"/>
    <property type="match status" value="1"/>
</dbReference>
<reference evidence="5 6" key="1">
    <citation type="submission" date="2013-03" db="EMBL/GenBank/DDBJ databases">
        <title>Salinisphaera hydrothermalis C41B8 Genome Sequencing.</title>
        <authorList>
            <person name="Li C."/>
            <person name="Lai Q."/>
            <person name="Shao Z."/>
        </authorList>
    </citation>
    <scope>NUCLEOTIDE SEQUENCE [LARGE SCALE GENOMIC DNA]</scope>
    <source>
        <strain evidence="5 6">C41B8</strain>
    </source>
</reference>
<feature type="binding site" evidence="2">
    <location>
        <position position="73"/>
    </location>
    <ligand>
        <name>Mg(2+)</name>
        <dbReference type="ChEBI" id="CHEBI:18420"/>
        <label>4</label>
    </ligand>
</feature>
<evidence type="ECO:0000313" key="5">
    <source>
        <dbReference type="EMBL" id="KEZ77893.1"/>
    </source>
</evidence>
<comment type="similarity">
    <text evidence="2">Belongs to the thiamine-monophosphate kinase family.</text>
</comment>
<protein>
    <recommendedName>
        <fullName evidence="2">Thiamine-monophosphate kinase</fullName>
        <shortName evidence="2">TMP kinase</shortName>
        <shortName evidence="2">Thiamine-phosphate kinase</shortName>
        <ecNumber evidence="2">2.7.4.16</ecNumber>
    </recommendedName>
</protein>
<dbReference type="PATRIC" id="fig|1304275.5.peg.1551"/>
<dbReference type="GO" id="GO:0009229">
    <property type="term" value="P:thiamine diphosphate biosynthetic process"/>
    <property type="evidence" value="ECO:0007669"/>
    <property type="project" value="UniProtKB-UniRule"/>
</dbReference>
<feature type="binding site" evidence="2">
    <location>
        <position position="259"/>
    </location>
    <ligand>
        <name>substrate</name>
    </ligand>
</feature>
<feature type="binding site" evidence="2">
    <location>
        <position position="120"/>
    </location>
    <ligand>
        <name>Mg(2+)</name>
        <dbReference type="ChEBI" id="CHEBI:18420"/>
        <label>1</label>
    </ligand>
</feature>
<dbReference type="UniPathway" id="UPA00060">
    <property type="reaction ID" value="UER00142"/>
</dbReference>
<comment type="caution">
    <text evidence="2">Lacks conserved residue(s) required for the propagation of feature annotation.</text>
</comment>
<dbReference type="CDD" id="cd02194">
    <property type="entry name" value="ThiL"/>
    <property type="match status" value="1"/>
</dbReference>
<comment type="pathway">
    <text evidence="2">Cofactor biosynthesis; thiamine diphosphate biosynthesis; thiamine diphosphate from thiamine phosphate: step 1/1.</text>
</comment>
<name>A0A084IMF9_SALHC</name>
<dbReference type="PANTHER" id="PTHR30270">
    <property type="entry name" value="THIAMINE-MONOPHOSPHATE KINASE"/>
    <property type="match status" value="1"/>
</dbReference>
<dbReference type="Pfam" id="PF00586">
    <property type="entry name" value="AIRS"/>
    <property type="match status" value="1"/>
</dbReference>
<evidence type="ECO:0000259" key="4">
    <source>
        <dbReference type="Pfam" id="PF02769"/>
    </source>
</evidence>
<feature type="binding site" evidence="2">
    <location>
        <position position="209"/>
    </location>
    <ligand>
        <name>ATP</name>
        <dbReference type="ChEBI" id="CHEBI:30616"/>
    </ligand>
</feature>
<dbReference type="eggNOG" id="COG0611">
    <property type="taxonomic scope" value="Bacteria"/>
</dbReference>
<feature type="domain" description="PurM-like C-terminal" evidence="4">
    <location>
        <begin position="149"/>
        <end position="298"/>
    </location>
</feature>
<keyword evidence="6" id="KW-1185">Reference proteome</keyword>
<dbReference type="PIRSF" id="PIRSF005303">
    <property type="entry name" value="Thiam_monoph_kin"/>
    <property type="match status" value="1"/>
</dbReference>
<dbReference type="GO" id="GO:0000287">
    <property type="term" value="F:magnesium ion binding"/>
    <property type="evidence" value="ECO:0007669"/>
    <property type="project" value="UniProtKB-UniRule"/>
</dbReference>
<dbReference type="GO" id="GO:0009030">
    <property type="term" value="F:thiamine-phosphate kinase activity"/>
    <property type="evidence" value="ECO:0007669"/>
    <property type="project" value="UniProtKB-UniRule"/>
</dbReference>
<dbReference type="Pfam" id="PF02769">
    <property type="entry name" value="AIRS_C"/>
    <property type="match status" value="1"/>
</dbReference>
<dbReference type="InterPro" id="IPR010918">
    <property type="entry name" value="PurM-like_C_dom"/>
</dbReference>
<feature type="binding site" evidence="2">
    <location>
        <position position="73"/>
    </location>
    <ligand>
        <name>Mg(2+)</name>
        <dbReference type="ChEBI" id="CHEBI:18420"/>
        <label>2</label>
    </ligand>
</feature>
<keyword evidence="2" id="KW-0808">Transferase</keyword>
<comment type="function">
    <text evidence="2">Catalyzes the ATP-dependent phosphorylation of thiamine-monophosphate (TMP) to form thiamine-pyrophosphate (TPP), the active form of vitamin B1.</text>
</comment>
<evidence type="ECO:0000313" key="6">
    <source>
        <dbReference type="Proteomes" id="UP000028302"/>
    </source>
</evidence>
<feature type="binding site" evidence="2">
    <location>
        <position position="145"/>
    </location>
    <ligand>
        <name>ATP</name>
        <dbReference type="ChEBI" id="CHEBI:30616"/>
    </ligand>
</feature>
<sequence>MREFELIDSLRRRLAATRADTRLGIGDDAAILAPPPGHEVVITTDTLIAGRHFPDDTPPEDIGFKSIAVNLSDLAAMGADPAWLTIALAAPALSAGWCDRFIDGILEALSDTGVDVVGGDTTKSDTLTISVTALGLVPAGAALRRDGARVGDLVAVTGSLGDAAAGLTCWPHRDGASADERALISRLTRPTARHGRRLRGRVHAAIDVSDGLLADVGHMLSLSGVGATIDADALPASPALARYAASVDERRRLQATGGDDYELCVTLPEDALDSARAALDCPFTVIGRIESQPGLRLTDAHGDTLDPQWLARAGWDHFDGH</sequence>
<dbReference type="Proteomes" id="UP000028302">
    <property type="component" value="Unassembled WGS sequence"/>
</dbReference>
<dbReference type="STRING" id="1304275.C41B8_07597"/>
<dbReference type="EMBL" id="APNK01000008">
    <property type="protein sequence ID" value="KEZ77893.1"/>
    <property type="molecule type" value="Genomic_DNA"/>
</dbReference>
<dbReference type="SUPFAM" id="SSF56042">
    <property type="entry name" value="PurM C-terminal domain-like"/>
    <property type="match status" value="1"/>
</dbReference>
<feature type="binding site" evidence="2">
    <location>
        <position position="28"/>
    </location>
    <ligand>
        <name>Mg(2+)</name>
        <dbReference type="ChEBI" id="CHEBI:18420"/>
        <label>3</label>
    </ligand>
</feature>